<gene>
    <name evidence="2" type="ORF">SAMD00023353_1201970</name>
</gene>
<keyword evidence="3" id="KW-1185">Reference proteome</keyword>
<evidence type="ECO:0000313" key="3">
    <source>
        <dbReference type="Proteomes" id="UP000054516"/>
    </source>
</evidence>
<evidence type="ECO:0000256" key="1">
    <source>
        <dbReference type="SAM" id="MobiDB-lite"/>
    </source>
</evidence>
<organism evidence="2">
    <name type="scientific">Rosellinia necatrix</name>
    <name type="common">White root-rot fungus</name>
    <dbReference type="NCBI Taxonomy" id="77044"/>
    <lineage>
        <taxon>Eukaryota</taxon>
        <taxon>Fungi</taxon>
        <taxon>Dikarya</taxon>
        <taxon>Ascomycota</taxon>
        <taxon>Pezizomycotina</taxon>
        <taxon>Sordariomycetes</taxon>
        <taxon>Xylariomycetidae</taxon>
        <taxon>Xylariales</taxon>
        <taxon>Xylariaceae</taxon>
        <taxon>Rosellinia</taxon>
    </lineage>
</organism>
<dbReference type="OrthoDB" id="4761761at2759"/>
<dbReference type="AlphaFoldDB" id="A0A1S8A6N7"/>
<evidence type="ECO:0000313" key="2">
    <source>
        <dbReference type="EMBL" id="GAW25756.1"/>
    </source>
</evidence>
<dbReference type="EMBL" id="DF977457">
    <property type="protein sequence ID" value="GAW25756.1"/>
    <property type="molecule type" value="Genomic_DNA"/>
</dbReference>
<accession>A0A1S8A6N7</accession>
<dbReference type="Proteomes" id="UP000054516">
    <property type="component" value="Unassembled WGS sequence"/>
</dbReference>
<proteinExistence type="predicted"/>
<reference evidence="2" key="1">
    <citation type="submission" date="2016-03" db="EMBL/GenBank/DDBJ databases">
        <title>Draft genome sequence of Rosellinia necatrix.</title>
        <authorList>
            <person name="Kanematsu S."/>
        </authorList>
    </citation>
    <scope>NUCLEOTIDE SEQUENCE [LARGE SCALE GENOMIC DNA]</scope>
    <source>
        <strain evidence="2">W97</strain>
    </source>
</reference>
<name>A0A1S8A6N7_ROSNE</name>
<sequence>MLDRAHERTPGNGKDRHPRGKGFISPYHESPVDLSKYPLISASTMKTDKNDSLLPRVMAAGCAANLVAFGRDDASTTDAAEQEPSS</sequence>
<feature type="region of interest" description="Disordered" evidence="1">
    <location>
        <begin position="1"/>
        <end position="31"/>
    </location>
</feature>
<feature type="compositionally biased region" description="Basic and acidic residues" evidence="1">
    <location>
        <begin position="1"/>
        <end position="15"/>
    </location>
</feature>
<protein>
    <submittedName>
        <fullName evidence="2">Uncharacterized protein</fullName>
    </submittedName>
</protein>